<feature type="region of interest" description="Disordered" evidence="3">
    <location>
        <begin position="456"/>
        <end position="560"/>
    </location>
</feature>
<dbReference type="GO" id="GO:0003723">
    <property type="term" value="F:RNA binding"/>
    <property type="evidence" value="ECO:0007669"/>
    <property type="project" value="UniProtKB-UniRule"/>
</dbReference>
<dbReference type="SUPFAM" id="SSF46785">
    <property type="entry name" value="Winged helix' DNA-binding domain"/>
    <property type="match status" value="1"/>
</dbReference>
<keyword evidence="6" id="KW-1185">Reference proteome</keyword>
<evidence type="ECO:0000256" key="1">
    <source>
        <dbReference type="ARBA" id="ARBA00022884"/>
    </source>
</evidence>
<keyword evidence="1 2" id="KW-0694">RNA-binding</keyword>
<dbReference type="GO" id="GO:0010494">
    <property type="term" value="C:cytoplasmic stress granule"/>
    <property type="evidence" value="ECO:0007669"/>
    <property type="project" value="TreeGrafter"/>
</dbReference>
<feature type="compositionally biased region" description="Low complexity" evidence="3">
    <location>
        <begin position="180"/>
        <end position="197"/>
    </location>
</feature>
<dbReference type="Proteomes" id="UP000054516">
    <property type="component" value="Unassembled WGS sequence"/>
</dbReference>
<organism evidence="5">
    <name type="scientific">Rosellinia necatrix</name>
    <name type="common">White root-rot fungus</name>
    <dbReference type="NCBI Taxonomy" id="77044"/>
    <lineage>
        <taxon>Eukaryota</taxon>
        <taxon>Fungi</taxon>
        <taxon>Dikarya</taxon>
        <taxon>Ascomycota</taxon>
        <taxon>Pezizomycotina</taxon>
        <taxon>Sordariomycetes</taxon>
        <taxon>Xylariomycetidae</taxon>
        <taxon>Xylariales</taxon>
        <taxon>Xylariaceae</taxon>
        <taxon>Rosellinia</taxon>
    </lineage>
</organism>
<dbReference type="CDD" id="cd07323">
    <property type="entry name" value="LAM"/>
    <property type="match status" value="1"/>
</dbReference>
<dbReference type="InterPro" id="IPR036390">
    <property type="entry name" value="WH_DNA-bd_sf"/>
</dbReference>
<proteinExistence type="predicted"/>
<dbReference type="InterPro" id="IPR006630">
    <property type="entry name" value="La_HTH"/>
</dbReference>
<evidence type="ECO:0000313" key="6">
    <source>
        <dbReference type="Proteomes" id="UP000054516"/>
    </source>
</evidence>
<dbReference type="InterPro" id="IPR036388">
    <property type="entry name" value="WH-like_DNA-bd_sf"/>
</dbReference>
<feature type="compositionally biased region" description="Polar residues" evidence="3">
    <location>
        <begin position="407"/>
        <end position="438"/>
    </location>
</feature>
<evidence type="ECO:0000256" key="3">
    <source>
        <dbReference type="SAM" id="MobiDB-lite"/>
    </source>
</evidence>
<dbReference type="PANTHER" id="PTHR22792">
    <property type="entry name" value="LUPUS LA PROTEIN-RELATED"/>
    <property type="match status" value="1"/>
</dbReference>
<feature type="compositionally biased region" description="Polar residues" evidence="3">
    <location>
        <begin position="267"/>
        <end position="276"/>
    </location>
</feature>
<feature type="compositionally biased region" description="Polar residues" evidence="3">
    <location>
        <begin position="198"/>
        <end position="220"/>
    </location>
</feature>
<dbReference type="GO" id="GO:0005829">
    <property type="term" value="C:cytosol"/>
    <property type="evidence" value="ECO:0007669"/>
    <property type="project" value="TreeGrafter"/>
</dbReference>
<feature type="compositionally biased region" description="Polar residues" evidence="3">
    <location>
        <begin position="35"/>
        <end position="49"/>
    </location>
</feature>
<reference evidence="5" key="1">
    <citation type="submission" date="2016-03" db="EMBL/GenBank/DDBJ databases">
        <title>Draft genome sequence of Rosellinia necatrix.</title>
        <authorList>
            <person name="Kanematsu S."/>
        </authorList>
    </citation>
    <scope>NUCLEOTIDE SEQUENCE [LARGE SCALE GENOMIC DNA]</scope>
    <source>
        <strain evidence="5">W97</strain>
    </source>
</reference>
<feature type="compositionally biased region" description="Polar residues" evidence="3">
    <location>
        <begin position="541"/>
        <end position="550"/>
    </location>
</feature>
<dbReference type="Pfam" id="PF05383">
    <property type="entry name" value="La"/>
    <property type="match status" value="1"/>
</dbReference>
<feature type="compositionally biased region" description="Low complexity" evidence="3">
    <location>
        <begin position="91"/>
        <end position="108"/>
    </location>
</feature>
<feature type="compositionally biased region" description="Low complexity" evidence="3">
    <location>
        <begin position="17"/>
        <end position="34"/>
    </location>
</feature>
<dbReference type="STRING" id="77044.A0A1W2TUW2"/>
<dbReference type="Gene3D" id="1.10.10.10">
    <property type="entry name" value="Winged helix-like DNA-binding domain superfamily/Winged helix DNA-binding domain"/>
    <property type="match status" value="1"/>
</dbReference>
<name>A0A1W2TUW2_ROSNE</name>
<keyword evidence="5" id="KW-0238">DNA-binding</keyword>
<feature type="compositionally biased region" description="Basic and acidic residues" evidence="3">
    <location>
        <begin position="385"/>
        <end position="406"/>
    </location>
</feature>
<feature type="compositionally biased region" description="Polar residues" evidence="3">
    <location>
        <begin position="350"/>
        <end position="376"/>
    </location>
</feature>
<sequence>MSTSSFSYAQAAKGQLATQATTSQHSPSQSQTPSVTGNPSRDANTTNASTRDHSVAVSASSNDVDSRSTRSTSAKPEIYLPNGADINQDEANAAASVAGSVSSSKAGAEMSSMDGTTKSTEPRGRPINMGSDTSEHHEGKKGRKPKKGKSTDKDAETGQGSEKESPPPKVELSEAPLPSVNVWVQRQQAARVKAADQPATSGVNLAQTSTDSKARASQNEAMDGNRVSFNGKRGSRADGEPSRGGTNQGPKRTAPRGARAQEKESETNLLANNPASWPTPETAAVNLKAQPQGQPEKEDKEEVGVAKPKQKKEWVQLPDFVPTVKFATAMPIRAPRGGRTGGSRGGRDPATNQHTTANSTDRTQDANSSTRTNSGPKRSAVEGSGARESRKNITHTEHSRPAKESISDNTNGETRSIQTGVVNGTNHEQPGDTISSHPGENIKASDLQKDIRSQNNREAHPQPQNGTNHRSSERPRAGGRGRGGFNQNSSNGMSHYSQNPYPTQHQAYQFQPNGSRHMTHYGPGYQPIPYSFPTQPGPGQRKSSNANRRQGNGRVPTIAPMNVSYDGNMYPPSNGVYPYESSNLLQLAQTQVEYYFSVDNCVKDWFLRTHMDSQGFVPLHFIASFNRMRELLVDHSILRQACMDSTVLELVMGGDGVERVRGREGWEKWVISDKNLRDPSARHDGPSTWQPFGSGFQHPMMSPHYPVEAGPVFSPTGEHGFAHYANSNYGMQSLNAPAMNGHARPHESQLSATVPEFSPSANSAFNGFKSASQNGSEDAKIQADKGLNGVALVHEKPIANGVSSAHAIEGH</sequence>
<dbReference type="InterPro" id="IPR045180">
    <property type="entry name" value="La_dom_prot"/>
</dbReference>
<dbReference type="PROSITE" id="PS50961">
    <property type="entry name" value="HTH_LA"/>
    <property type="match status" value="1"/>
</dbReference>
<feature type="compositionally biased region" description="Polar residues" evidence="3">
    <location>
        <begin position="493"/>
        <end position="516"/>
    </location>
</feature>
<evidence type="ECO:0000259" key="4">
    <source>
        <dbReference type="PROSITE" id="PS50961"/>
    </source>
</evidence>
<feature type="region of interest" description="Disordered" evidence="3">
    <location>
        <begin position="1"/>
        <end position="310"/>
    </location>
</feature>
<feature type="compositionally biased region" description="Basic and acidic residues" evidence="3">
    <location>
        <begin position="149"/>
        <end position="166"/>
    </location>
</feature>
<gene>
    <name evidence="5" type="ORF">SAMD00023353_8300180</name>
</gene>
<dbReference type="GO" id="GO:0045727">
    <property type="term" value="P:positive regulation of translation"/>
    <property type="evidence" value="ECO:0007669"/>
    <property type="project" value="TreeGrafter"/>
</dbReference>
<accession>A0A1W2TUW2</accession>
<dbReference type="OMA" id="WPTPQVA"/>
<evidence type="ECO:0000256" key="2">
    <source>
        <dbReference type="PROSITE-ProRule" id="PRU00332"/>
    </source>
</evidence>
<evidence type="ECO:0000313" key="5">
    <source>
        <dbReference type="EMBL" id="GAP92397.1"/>
    </source>
</evidence>
<feature type="compositionally biased region" description="Basic residues" evidence="3">
    <location>
        <begin position="139"/>
        <end position="148"/>
    </location>
</feature>
<dbReference type="AlphaFoldDB" id="A0A1W2TUW2"/>
<feature type="region of interest" description="Disordered" evidence="3">
    <location>
        <begin position="326"/>
        <end position="441"/>
    </location>
</feature>
<dbReference type="PANTHER" id="PTHR22792:SF132">
    <property type="entry name" value="LA-RELATED PROTEIN 1"/>
    <property type="match status" value="1"/>
</dbReference>
<dbReference type="GO" id="GO:0003677">
    <property type="term" value="F:DNA binding"/>
    <property type="evidence" value="ECO:0007669"/>
    <property type="project" value="UniProtKB-KW"/>
</dbReference>
<dbReference type="OrthoDB" id="340227at2759"/>
<dbReference type="SMART" id="SM00715">
    <property type="entry name" value="LA"/>
    <property type="match status" value="1"/>
</dbReference>
<feature type="compositionally biased region" description="Basic and acidic residues" evidence="3">
    <location>
        <begin position="295"/>
        <end position="304"/>
    </location>
</feature>
<feature type="domain" description="HTH La-type RNA-binding" evidence="4">
    <location>
        <begin position="578"/>
        <end position="667"/>
    </location>
</feature>
<dbReference type="EMBL" id="DF977528">
    <property type="protein sequence ID" value="GAP92397.1"/>
    <property type="molecule type" value="Genomic_DNA"/>
</dbReference>
<protein>
    <submittedName>
        <fullName evidence="5">Putative winged helix DNA-binding protein</fullName>
    </submittedName>
</protein>